<dbReference type="InterPro" id="IPR029069">
    <property type="entry name" value="HotDog_dom_sf"/>
</dbReference>
<dbReference type="EC" id="4.2.1.59" evidence="2"/>
<dbReference type="SUPFAM" id="SSF54637">
    <property type="entry name" value="Thioesterase/thiol ester dehydrase-isomerase"/>
    <property type="match status" value="1"/>
</dbReference>
<accession>A0A517T1Q5</accession>
<evidence type="ECO:0000313" key="3">
    <source>
        <dbReference type="Proteomes" id="UP000315003"/>
    </source>
</evidence>
<sequence>MTKFHQHSFDRIEDYLHHRSPYLLVERIVSLSDQEITTEKTVTGNEFFLPGHFPGAPIFPGAMMQELSTQSAGILIAARYNPMEQYNTHDPRFNPYALGVLVRVSHAKYRSFAKPGDVLTVRVRLNEHTDDLFDFSAKISNGERTIMQNSFRLANIESQLLYS</sequence>
<evidence type="ECO:0000256" key="1">
    <source>
        <dbReference type="ARBA" id="ARBA00023239"/>
    </source>
</evidence>
<dbReference type="GO" id="GO:0019171">
    <property type="term" value="F:(3R)-hydroxyacyl-[acyl-carrier-protein] dehydratase activity"/>
    <property type="evidence" value="ECO:0007669"/>
    <property type="project" value="UniProtKB-EC"/>
</dbReference>
<keyword evidence="3" id="KW-1185">Reference proteome</keyword>
<dbReference type="PANTHER" id="PTHR30272:SF1">
    <property type="entry name" value="3-HYDROXYACYL-[ACYL-CARRIER-PROTEIN] DEHYDRATASE"/>
    <property type="match status" value="1"/>
</dbReference>
<dbReference type="EMBL" id="CP036272">
    <property type="protein sequence ID" value="QDT62306.1"/>
    <property type="molecule type" value="Genomic_DNA"/>
</dbReference>
<dbReference type="InterPro" id="IPR013114">
    <property type="entry name" value="FabA_FabZ"/>
</dbReference>
<keyword evidence="1 2" id="KW-0456">Lyase</keyword>
<name>A0A517T1Q5_9BACT</name>
<dbReference type="RefSeq" id="WP_145276997.1">
    <property type="nucleotide sequence ID" value="NZ_CP036272.1"/>
</dbReference>
<dbReference type="PANTHER" id="PTHR30272">
    <property type="entry name" value="3-HYDROXYACYL-[ACYL-CARRIER-PROTEIN] DEHYDRATASE"/>
    <property type="match status" value="1"/>
</dbReference>
<reference evidence="2 3" key="1">
    <citation type="submission" date="2019-02" db="EMBL/GenBank/DDBJ databases">
        <title>Deep-cultivation of Planctomycetes and their phenomic and genomic characterization uncovers novel biology.</title>
        <authorList>
            <person name="Wiegand S."/>
            <person name="Jogler M."/>
            <person name="Boedeker C."/>
            <person name="Pinto D."/>
            <person name="Vollmers J."/>
            <person name="Rivas-Marin E."/>
            <person name="Kohn T."/>
            <person name="Peeters S.H."/>
            <person name="Heuer A."/>
            <person name="Rast P."/>
            <person name="Oberbeckmann S."/>
            <person name="Bunk B."/>
            <person name="Jeske O."/>
            <person name="Meyerdierks A."/>
            <person name="Storesund J.E."/>
            <person name="Kallscheuer N."/>
            <person name="Luecker S."/>
            <person name="Lage O.M."/>
            <person name="Pohl T."/>
            <person name="Merkel B.J."/>
            <person name="Hornburger P."/>
            <person name="Mueller R.-W."/>
            <person name="Bruemmer F."/>
            <person name="Labrenz M."/>
            <person name="Spormann A.M."/>
            <person name="Op den Camp H."/>
            <person name="Overmann J."/>
            <person name="Amann R."/>
            <person name="Jetten M.S.M."/>
            <person name="Mascher T."/>
            <person name="Medema M.H."/>
            <person name="Devos D.P."/>
            <person name="Kaster A.-K."/>
            <person name="Ovreas L."/>
            <person name="Rohde M."/>
            <person name="Galperin M.Y."/>
            <person name="Jogler C."/>
        </authorList>
    </citation>
    <scope>NUCLEOTIDE SEQUENCE [LARGE SCALE GENOMIC DNA]</scope>
    <source>
        <strain evidence="2 3">SV_7m_r</strain>
    </source>
</reference>
<dbReference type="Pfam" id="PF07977">
    <property type="entry name" value="FabA"/>
    <property type="match status" value="1"/>
</dbReference>
<dbReference type="Gene3D" id="3.10.129.10">
    <property type="entry name" value="Hotdog Thioesterase"/>
    <property type="match status" value="1"/>
</dbReference>
<organism evidence="2 3">
    <name type="scientific">Stieleria bergensis</name>
    <dbReference type="NCBI Taxonomy" id="2528025"/>
    <lineage>
        <taxon>Bacteria</taxon>
        <taxon>Pseudomonadati</taxon>
        <taxon>Planctomycetota</taxon>
        <taxon>Planctomycetia</taxon>
        <taxon>Pirellulales</taxon>
        <taxon>Pirellulaceae</taxon>
        <taxon>Stieleria</taxon>
    </lineage>
</organism>
<dbReference type="Proteomes" id="UP000315003">
    <property type="component" value="Chromosome"/>
</dbReference>
<protein>
    <submittedName>
        <fullName evidence="2">3-hydroxyacyl-[acyl-carrier-protein] dehydratase FabZ</fullName>
        <ecNumber evidence="2">4.2.1.59</ecNumber>
    </submittedName>
</protein>
<gene>
    <name evidence="2" type="primary">fabZ_5</name>
    <name evidence="2" type="ORF">SV7mr_48530</name>
</gene>
<dbReference type="AlphaFoldDB" id="A0A517T1Q5"/>
<dbReference type="OrthoDB" id="8899588at2"/>
<evidence type="ECO:0000313" key="2">
    <source>
        <dbReference type="EMBL" id="QDT62306.1"/>
    </source>
</evidence>
<proteinExistence type="predicted"/>